<accession>A0A9K3D189</accession>
<evidence type="ECO:0000256" key="2">
    <source>
        <dbReference type="SAM" id="MobiDB-lite"/>
    </source>
</evidence>
<feature type="compositionally biased region" description="Low complexity" evidence="2">
    <location>
        <begin position="262"/>
        <end position="274"/>
    </location>
</feature>
<keyword evidence="4" id="KW-1185">Reference proteome</keyword>
<protein>
    <submittedName>
        <fullName evidence="3">Uncharacterized protein</fullName>
    </submittedName>
</protein>
<dbReference type="Proteomes" id="UP000265618">
    <property type="component" value="Unassembled WGS sequence"/>
</dbReference>
<feature type="compositionally biased region" description="Basic residues" evidence="2">
    <location>
        <begin position="312"/>
        <end position="327"/>
    </location>
</feature>
<keyword evidence="1" id="KW-0175">Coiled coil</keyword>
<feature type="compositionally biased region" description="Low complexity" evidence="2">
    <location>
        <begin position="10"/>
        <end position="35"/>
    </location>
</feature>
<evidence type="ECO:0000256" key="1">
    <source>
        <dbReference type="SAM" id="Coils"/>
    </source>
</evidence>
<proteinExistence type="predicted"/>
<feature type="compositionally biased region" description="Basic and acidic residues" evidence="2">
    <location>
        <begin position="301"/>
        <end position="311"/>
    </location>
</feature>
<dbReference type="EMBL" id="BDIP01001934">
    <property type="protein sequence ID" value="GIQ85429.1"/>
    <property type="molecule type" value="Genomic_DNA"/>
</dbReference>
<organism evidence="3 4">
    <name type="scientific">Kipferlia bialata</name>
    <dbReference type="NCBI Taxonomy" id="797122"/>
    <lineage>
        <taxon>Eukaryota</taxon>
        <taxon>Metamonada</taxon>
        <taxon>Carpediemonas-like organisms</taxon>
        <taxon>Kipferlia</taxon>
    </lineage>
</organism>
<feature type="compositionally biased region" description="Acidic residues" evidence="2">
    <location>
        <begin position="275"/>
        <end position="287"/>
    </location>
</feature>
<comment type="caution">
    <text evidence="3">The sequence shown here is derived from an EMBL/GenBank/DDBJ whole genome shotgun (WGS) entry which is preliminary data.</text>
</comment>
<feature type="region of interest" description="Disordered" evidence="2">
    <location>
        <begin position="1"/>
        <end position="51"/>
    </location>
</feature>
<feature type="coiled-coil region" evidence="1">
    <location>
        <begin position="76"/>
        <end position="152"/>
    </location>
</feature>
<name>A0A9K3D189_9EUKA</name>
<feature type="region of interest" description="Disordered" evidence="2">
    <location>
        <begin position="242"/>
        <end position="343"/>
    </location>
</feature>
<dbReference type="AlphaFoldDB" id="A0A9K3D189"/>
<reference evidence="3 4" key="1">
    <citation type="journal article" date="2018" name="PLoS ONE">
        <title>The draft genome of Kipferlia bialata reveals reductive genome evolution in fornicate parasites.</title>
        <authorList>
            <person name="Tanifuji G."/>
            <person name="Takabayashi S."/>
            <person name="Kume K."/>
            <person name="Takagi M."/>
            <person name="Nakayama T."/>
            <person name="Kamikawa R."/>
            <person name="Inagaki Y."/>
            <person name="Hashimoto T."/>
        </authorList>
    </citation>
    <scope>NUCLEOTIDE SEQUENCE [LARGE SCALE GENOMIC DNA]</scope>
    <source>
        <strain evidence="3">NY0173</strain>
    </source>
</reference>
<evidence type="ECO:0000313" key="4">
    <source>
        <dbReference type="Proteomes" id="UP000265618"/>
    </source>
</evidence>
<sequence>MSFPRSNQSQMQPGQYMPNQPQMQGYPPQQMHQQQFPAGMGHPGQQFSPQPYMFPSPMMSFPPQLSMQLQHVMQVTQALTGRLDTLKLQVKELEEKRGDLEEGLADAQYTLSCETARREGLQAFVESQAEEIAQLQNALDEQRNRRVRAAMAEGLTSQEEGACQIVECNRKAAVMPEVVLPECIGALPSESEDPDGEGAVEDAFSYPTLSLNPQDGLLRPFDNVSQPQAQAPVVVTMPDSPVTYALPVPDTDAQTPEETEEVSTPVQSEAVSAEASEEEEQEKEEETPAPAPAKATAKRAPKAEEGAEAAKGKRNNRRNKNRNKKAKTPTAKAPLPLPVPAAQ</sequence>
<evidence type="ECO:0000313" key="3">
    <source>
        <dbReference type="EMBL" id="GIQ85429.1"/>
    </source>
</evidence>
<gene>
    <name evidence="3" type="ORF">KIPB_007093</name>
</gene>